<proteinExistence type="predicted"/>
<reference evidence="2" key="1">
    <citation type="journal article" date="2023" name="Nat. Plants">
        <title>Single-cell RNA sequencing provides a high-resolution roadmap for understanding the multicellular compartmentation of specialized metabolism.</title>
        <authorList>
            <person name="Sun S."/>
            <person name="Shen X."/>
            <person name="Li Y."/>
            <person name="Li Y."/>
            <person name="Wang S."/>
            <person name="Li R."/>
            <person name="Zhang H."/>
            <person name="Shen G."/>
            <person name="Guo B."/>
            <person name="Wei J."/>
            <person name="Xu J."/>
            <person name="St-Pierre B."/>
            <person name="Chen S."/>
            <person name="Sun C."/>
        </authorList>
    </citation>
    <scope>NUCLEOTIDE SEQUENCE [LARGE SCALE GENOMIC DNA]</scope>
</reference>
<evidence type="ECO:0000313" key="2">
    <source>
        <dbReference type="Proteomes" id="UP001060085"/>
    </source>
</evidence>
<accession>A0ACC0B2C7</accession>
<evidence type="ECO:0000313" key="1">
    <source>
        <dbReference type="EMBL" id="KAI5666799.1"/>
    </source>
</evidence>
<organism evidence="1 2">
    <name type="scientific">Catharanthus roseus</name>
    <name type="common">Madagascar periwinkle</name>
    <name type="synonym">Vinca rosea</name>
    <dbReference type="NCBI Taxonomy" id="4058"/>
    <lineage>
        <taxon>Eukaryota</taxon>
        <taxon>Viridiplantae</taxon>
        <taxon>Streptophyta</taxon>
        <taxon>Embryophyta</taxon>
        <taxon>Tracheophyta</taxon>
        <taxon>Spermatophyta</taxon>
        <taxon>Magnoliopsida</taxon>
        <taxon>eudicotyledons</taxon>
        <taxon>Gunneridae</taxon>
        <taxon>Pentapetalae</taxon>
        <taxon>asterids</taxon>
        <taxon>lamiids</taxon>
        <taxon>Gentianales</taxon>
        <taxon>Apocynaceae</taxon>
        <taxon>Rauvolfioideae</taxon>
        <taxon>Vinceae</taxon>
        <taxon>Catharanthinae</taxon>
        <taxon>Catharanthus</taxon>
    </lineage>
</organism>
<gene>
    <name evidence="1" type="ORF">M9H77_16652</name>
</gene>
<dbReference type="Proteomes" id="UP001060085">
    <property type="component" value="Linkage Group LG04"/>
</dbReference>
<comment type="caution">
    <text evidence="1">The sequence shown here is derived from an EMBL/GenBank/DDBJ whole genome shotgun (WGS) entry which is preliminary data.</text>
</comment>
<keyword evidence="2" id="KW-1185">Reference proteome</keyword>
<protein>
    <submittedName>
        <fullName evidence="1">Uncharacterized protein</fullName>
    </submittedName>
</protein>
<sequence>MNRFLNNNNIAVFALLEKKLEERKLGKPPQIQHLPSLDDFKWSRIIENTGFIVGGSFRVLLLGAACVNVRMGLYNDLTTVGHHIGLLANPLLGTIIAIQLELPIALECLSWVDPTMSIINGSPHVVFAIQDLSY</sequence>
<name>A0ACC0B2C7_CATRO</name>
<dbReference type="EMBL" id="CM044704">
    <property type="protein sequence ID" value="KAI5666799.1"/>
    <property type="molecule type" value="Genomic_DNA"/>
</dbReference>